<dbReference type="RefSeq" id="WP_145063299.1">
    <property type="nucleotide sequence ID" value="NZ_CP036287.1"/>
</dbReference>
<keyword evidence="1" id="KW-0472">Membrane</keyword>
<organism evidence="2 3">
    <name type="scientific">Engelhardtia mirabilis</name>
    <dbReference type="NCBI Taxonomy" id="2528011"/>
    <lineage>
        <taxon>Bacteria</taxon>
        <taxon>Pseudomonadati</taxon>
        <taxon>Planctomycetota</taxon>
        <taxon>Planctomycetia</taxon>
        <taxon>Planctomycetia incertae sedis</taxon>
        <taxon>Engelhardtia</taxon>
    </lineage>
</organism>
<evidence type="ECO:0000313" key="3">
    <source>
        <dbReference type="Proteomes" id="UP000316921"/>
    </source>
</evidence>
<dbReference type="AlphaFoldDB" id="A0A518BGI7"/>
<feature type="transmembrane region" description="Helical" evidence="1">
    <location>
        <begin position="147"/>
        <end position="168"/>
    </location>
</feature>
<dbReference type="EMBL" id="CP036287">
    <property type="protein sequence ID" value="QDU66074.1"/>
    <property type="molecule type" value="Genomic_DNA"/>
</dbReference>
<evidence type="ECO:0000313" key="2">
    <source>
        <dbReference type="EMBL" id="QDU66074.1"/>
    </source>
</evidence>
<keyword evidence="3" id="KW-1185">Reference proteome</keyword>
<dbReference type="Proteomes" id="UP000316921">
    <property type="component" value="Chromosome"/>
</dbReference>
<reference evidence="2 3" key="1">
    <citation type="submission" date="2019-02" db="EMBL/GenBank/DDBJ databases">
        <title>Deep-cultivation of Planctomycetes and their phenomic and genomic characterization uncovers novel biology.</title>
        <authorList>
            <person name="Wiegand S."/>
            <person name="Jogler M."/>
            <person name="Boedeker C."/>
            <person name="Pinto D."/>
            <person name="Vollmers J."/>
            <person name="Rivas-Marin E."/>
            <person name="Kohn T."/>
            <person name="Peeters S.H."/>
            <person name="Heuer A."/>
            <person name="Rast P."/>
            <person name="Oberbeckmann S."/>
            <person name="Bunk B."/>
            <person name="Jeske O."/>
            <person name="Meyerdierks A."/>
            <person name="Storesund J.E."/>
            <person name="Kallscheuer N."/>
            <person name="Luecker S."/>
            <person name="Lage O.M."/>
            <person name="Pohl T."/>
            <person name="Merkel B.J."/>
            <person name="Hornburger P."/>
            <person name="Mueller R.-W."/>
            <person name="Bruemmer F."/>
            <person name="Labrenz M."/>
            <person name="Spormann A.M."/>
            <person name="Op den Camp H."/>
            <person name="Overmann J."/>
            <person name="Amann R."/>
            <person name="Jetten M.S.M."/>
            <person name="Mascher T."/>
            <person name="Medema M.H."/>
            <person name="Devos D.P."/>
            <person name="Kaster A.-K."/>
            <person name="Ovreas L."/>
            <person name="Rohde M."/>
            <person name="Galperin M.Y."/>
            <person name="Jogler C."/>
        </authorList>
    </citation>
    <scope>NUCLEOTIDE SEQUENCE [LARGE SCALE GENOMIC DNA]</scope>
    <source>
        <strain evidence="2 3">Pla133</strain>
    </source>
</reference>
<sequence>MTTKTTPGLSHGATILVFGVALPLVLLRFDPGLFDGRVDGSMTGFLRVGGITAMVLGMVSAVASVLGGGRSSLVSGGLLGGAIFSFTLGTGLFFVVVGLSVFSSSLAMFAFTLLGLAPLAVGPVYLSRSRLVQSRAAALGRHRGRALACNAFVVVCLAVPTAALWALGRGMADIREGRTDDGVEALRRWALVVDSDALVREWIRERDEMVQDRIERAHWSLTGKSVMERRSEFAD</sequence>
<feature type="transmembrane region" description="Helical" evidence="1">
    <location>
        <begin position="44"/>
        <end position="66"/>
    </location>
</feature>
<proteinExistence type="predicted"/>
<name>A0A518BGI7_9BACT</name>
<protein>
    <submittedName>
        <fullName evidence="2">Uncharacterized protein</fullName>
    </submittedName>
</protein>
<accession>A0A518BGI7</accession>
<feature type="transmembrane region" description="Helical" evidence="1">
    <location>
        <begin position="106"/>
        <end position="126"/>
    </location>
</feature>
<dbReference type="KEGG" id="pbap:Pla133_11400"/>
<keyword evidence="1" id="KW-0812">Transmembrane</keyword>
<feature type="transmembrane region" description="Helical" evidence="1">
    <location>
        <begin position="78"/>
        <end position="100"/>
    </location>
</feature>
<gene>
    <name evidence="2" type="ORF">Pla133_11400</name>
</gene>
<keyword evidence="1" id="KW-1133">Transmembrane helix</keyword>
<feature type="transmembrane region" description="Helical" evidence="1">
    <location>
        <begin position="12"/>
        <end position="29"/>
    </location>
</feature>
<evidence type="ECO:0000256" key="1">
    <source>
        <dbReference type="SAM" id="Phobius"/>
    </source>
</evidence>